<dbReference type="PANTHER" id="PTHR43626">
    <property type="entry name" value="ACYL-COA N-ACYLTRANSFERASE"/>
    <property type="match status" value="1"/>
</dbReference>
<dbReference type="EMBL" id="DXEM01000016">
    <property type="protein sequence ID" value="HIX67595.1"/>
    <property type="molecule type" value="Genomic_DNA"/>
</dbReference>
<dbReference type="Pfam" id="PF00583">
    <property type="entry name" value="Acetyltransf_1"/>
    <property type="match status" value="1"/>
</dbReference>
<dbReference type="AlphaFoldDB" id="A0A9D1WWZ7"/>
<sequence>MKILYTEEKKFTQQEVQELFLSVGWISGQYPKRLYKALMNSSTVITAWDQDKLVGLARVIDDSELVAYMHYVLVHPDYHGCGIASQMIERVKEKYKDYLYLEIMPEESKNIAFYEKFGFQVMADGTAMQICNFSNKK</sequence>
<evidence type="ECO:0000259" key="3">
    <source>
        <dbReference type="PROSITE" id="PS51186"/>
    </source>
</evidence>
<evidence type="ECO:0000313" key="5">
    <source>
        <dbReference type="Proteomes" id="UP000886721"/>
    </source>
</evidence>
<reference evidence="4" key="1">
    <citation type="journal article" date="2021" name="PeerJ">
        <title>Extensive microbial diversity within the chicken gut microbiome revealed by metagenomics and culture.</title>
        <authorList>
            <person name="Gilroy R."/>
            <person name="Ravi A."/>
            <person name="Getino M."/>
            <person name="Pursley I."/>
            <person name="Horton D.L."/>
            <person name="Alikhan N.F."/>
            <person name="Baker D."/>
            <person name="Gharbi K."/>
            <person name="Hall N."/>
            <person name="Watson M."/>
            <person name="Adriaenssens E.M."/>
            <person name="Foster-Nyarko E."/>
            <person name="Jarju S."/>
            <person name="Secka A."/>
            <person name="Antonio M."/>
            <person name="Oren A."/>
            <person name="Chaudhuri R.R."/>
            <person name="La Ragione R."/>
            <person name="Hildebrand F."/>
            <person name="Pallen M.J."/>
        </authorList>
    </citation>
    <scope>NUCLEOTIDE SEQUENCE</scope>
    <source>
        <strain evidence="4">CHK191-13928</strain>
    </source>
</reference>
<evidence type="ECO:0000256" key="2">
    <source>
        <dbReference type="ARBA" id="ARBA00023315"/>
    </source>
</evidence>
<feature type="domain" description="N-acetyltransferase" evidence="3">
    <location>
        <begin position="3"/>
        <end position="137"/>
    </location>
</feature>
<dbReference type="GO" id="GO:0005737">
    <property type="term" value="C:cytoplasm"/>
    <property type="evidence" value="ECO:0007669"/>
    <property type="project" value="TreeGrafter"/>
</dbReference>
<dbReference type="InterPro" id="IPR000182">
    <property type="entry name" value="GNAT_dom"/>
</dbReference>
<accession>A0A9D1WWZ7</accession>
<dbReference type="PANTHER" id="PTHR43626:SF4">
    <property type="entry name" value="GCN5-RELATED N-ACETYLTRANSFERASE 2, CHLOROPLASTIC"/>
    <property type="match status" value="1"/>
</dbReference>
<keyword evidence="1" id="KW-0808">Transferase</keyword>
<name>A0A9D1WWZ7_9FIRM</name>
<dbReference type="SUPFAM" id="SSF55729">
    <property type="entry name" value="Acyl-CoA N-acyltransferases (Nat)"/>
    <property type="match status" value="1"/>
</dbReference>
<gene>
    <name evidence="4" type="ORF">H9735_05635</name>
</gene>
<dbReference type="InterPro" id="IPR016181">
    <property type="entry name" value="Acyl_CoA_acyltransferase"/>
</dbReference>
<dbReference type="PROSITE" id="PS51186">
    <property type="entry name" value="GNAT"/>
    <property type="match status" value="1"/>
</dbReference>
<dbReference type="InterPro" id="IPR045039">
    <property type="entry name" value="NSI-like"/>
</dbReference>
<organism evidence="4 5">
    <name type="scientific">Candidatus Anaerostipes excrementavium</name>
    <dbReference type="NCBI Taxonomy" id="2838463"/>
    <lineage>
        <taxon>Bacteria</taxon>
        <taxon>Bacillati</taxon>
        <taxon>Bacillota</taxon>
        <taxon>Clostridia</taxon>
        <taxon>Lachnospirales</taxon>
        <taxon>Lachnospiraceae</taxon>
        <taxon>Anaerostipes</taxon>
    </lineage>
</organism>
<evidence type="ECO:0000313" key="4">
    <source>
        <dbReference type="EMBL" id="HIX67595.1"/>
    </source>
</evidence>
<keyword evidence="2" id="KW-0012">Acyltransferase</keyword>
<dbReference type="Proteomes" id="UP000886721">
    <property type="component" value="Unassembled WGS sequence"/>
</dbReference>
<evidence type="ECO:0000256" key="1">
    <source>
        <dbReference type="ARBA" id="ARBA00022679"/>
    </source>
</evidence>
<dbReference type="GO" id="GO:0008080">
    <property type="term" value="F:N-acetyltransferase activity"/>
    <property type="evidence" value="ECO:0007669"/>
    <property type="project" value="InterPro"/>
</dbReference>
<dbReference type="CDD" id="cd04301">
    <property type="entry name" value="NAT_SF"/>
    <property type="match status" value="1"/>
</dbReference>
<proteinExistence type="predicted"/>
<protein>
    <submittedName>
        <fullName evidence="4">GNAT family N-acetyltransferase</fullName>
    </submittedName>
</protein>
<dbReference type="Gene3D" id="3.40.630.30">
    <property type="match status" value="1"/>
</dbReference>
<comment type="caution">
    <text evidence="4">The sequence shown here is derived from an EMBL/GenBank/DDBJ whole genome shotgun (WGS) entry which is preliminary data.</text>
</comment>
<reference evidence="4" key="2">
    <citation type="submission" date="2021-04" db="EMBL/GenBank/DDBJ databases">
        <authorList>
            <person name="Gilroy R."/>
        </authorList>
    </citation>
    <scope>NUCLEOTIDE SEQUENCE</scope>
    <source>
        <strain evidence="4">CHK191-13928</strain>
    </source>
</reference>